<name>A0A9E7FIN6_9LILI</name>
<evidence type="ECO:0000256" key="3">
    <source>
        <dbReference type="ARBA" id="ARBA00023125"/>
    </source>
</evidence>
<reference evidence="9" key="1">
    <citation type="submission" date="2022-05" db="EMBL/GenBank/DDBJ databases">
        <title>The Musa troglodytarum L. genome provides insights into the mechanism of non-climacteric behaviour and enrichment of carotenoids.</title>
        <authorList>
            <person name="Wang J."/>
        </authorList>
    </citation>
    <scope>NUCLEOTIDE SEQUENCE</scope>
    <source>
        <tissue evidence="9">Leaf</tissue>
    </source>
</reference>
<keyword evidence="2" id="KW-0805">Transcription regulation</keyword>
<dbReference type="InterPro" id="IPR050142">
    <property type="entry name" value="MADS-box/MEF2_TF"/>
</dbReference>
<evidence type="ECO:0000256" key="6">
    <source>
        <dbReference type="SAM" id="Phobius"/>
    </source>
</evidence>
<dbReference type="SUPFAM" id="SSF55455">
    <property type="entry name" value="SRF-like"/>
    <property type="match status" value="1"/>
</dbReference>
<dbReference type="EMBL" id="CP097506">
    <property type="protein sequence ID" value="URD96353.1"/>
    <property type="molecule type" value="Genomic_DNA"/>
</dbReference>
<dbReference type="FunFam" id="3.40.1810.10:FF:000008">
    <property type="entry name" value="MADS-box transcription factor 1"/>
    <property type="match status" value="1"/>
</dbReference>
<dbReference type="Gene3D" id="3.40.1810.10">
    <property type="entry name" value="Transcription factor, MADS-box"/>
    <property type="match status" value="1"/>
</dbReference>
<dbReference type="GO" id="GO:0000977">
    <property type="term" value="F:RNA polymerase II transcription regulatory region sequence-specific DNA binding"/>
    <property type="evidence" value="ECO:0007669"/>
    <property type="project" value="InterPro"/>
</dbReference>
<organism evidence="9 10">
    <name type="scientific">Musa troglodytarum</name>
    <name type="common">fe'i banana</name>
    <dbReference type="NCBI Taxonomy" id="320322"/>
    <lineage>
        <taxon>Eukaryota</taxon>
        <taxon>Viridiplantae</taxon>
        <taxon>Streptophyta</taxon>
        <taxon>Embryophyta</taxon>
        <taxon>Tracheophyta</taxon>
        <taxon>Spermatophyta</taxon>
        <taxon>Magnoliopsida</taxon>
        <taxon>Liliopsida</taxon>
        <taxon>Zingiberales</taxon>
        <taxon>Musaceae</taxon>
        <taxon>Musa</taxon>
    </lineage>
</organism>
<protein>
    <submittedName>
        <fullName evidence="9">Uncharacterized protein</fullName>
    </submittedName>
</protein>
<evidence type="ECO:0000313" key="10">
    <source>
        <dbReference type="Proteomes" id="UP001055439"/>
    </source>
</evidence>
<dbReference type="InterPro" id="IPR033896">
    <property type="entry name" value="MEF2-like_N"/>
</dbReference>
<dbReference type="Proteomes" id="UP001055439">
    <property type="component" value="Chromosome 4"/>
</dbReference>
<evidence type="ECO:0000313" key="9">
    <source>
        <dbReference type="EMBL" id="URD96353.1"/>
    </source>
</evidence>
<dbReference type="InterPro" id="IPR036879">
    <property type="entry name" value="TF_MADSbox_sf"/>
</dbReference>
<dbReference type="PRINTS" id="PR00404">
    <property type="entry name" value="MADSDOMAIN"/>
</dbReference>
<evidence type="ECO:0000259" key="8">
    <source>
        <dbReference type="PROSITE" id="PS51297"/>
    </source>
</evidence>
<dbReference type="PROSITE" id="PS50066">
    <property type="entry name" value="MADS_BOX_2"/>
    <property type="match status" value="1"/>
</dbReference>
<dbReference type="CDD" id="cd00265">
    <property type="entry name" value="MADS_MEF2_like"/>
    <property type="match status" value="1"/>
</dbReference>
<evidence type="ECO:0000256" key="4">
    <source>
        <dbReference type="ARBA" id="ARBA00023163"/>
    </source>
</evidence>
<dbReference type="PROSITE" id="PS51297">
    <property type="entry name" value="K_BOX"/>
    <property type="match status" value="1"/>
</dbReference>
<keyword evidence="6" id="KW-0472">Membrane</keyword>
<feature type="transmembrane region" description="Helical" evidence="6">
    <location>
        <begin position="265"/>
        <end position="282"/>
    </location>
</feature>
<dbReference type="AlphaFoldDB" id="A0A9E7FIN6"/>
<dbReference type="InterPro" id="IPR002487">
    <property type="entry name" value="TF_Kbox"/>
</dbReference>
<accession>A0A9E7FIN6</accession>
<keyword evidence="5" id="KW-0539">Nucleus</keyword>
<feature type="domain" description="MADS-box" evidence="7">
    <location>
        <begin position="1"/>
        <end position="61"/>
    </location>
</feature>
<comment type="subcellular location">
    <subcellularLocation>
        <location evidence="1">Nucleus</location>
    </subcellularLocation>
</comment>
<dbReference type="GO" id="GO:0046983">
    <property type="term" value="F:protein dimerization activity"/>
    <property type="evidence" value="ECO:0007669"/>
    <property type="project" value="InterPro"/>
</dbReference>
<dbReference type="InterPro" id="IPR002100">
    <property type="entry name" value="TF_MADSbox"/>
</dbReference>
<dbReference type="GO" id="GO:0005634">
    <property type="term" value="C:nucleus"/>
    <property type="evidence" value="ECO:0007669"/>
    <property type="project" value="UniProtKB-SubCell"/>
</dbReference>
<dbReference type="SMART" id="SM00432">
    <property type="entry name" value="MADS"/>
    <property type="match status" value="1"/>
</dbReference>
<evidence type="ECO:0000256" key="5">
    <source>
        <dbReference type="ARBA" id="ARBA00023242"/>
    </source>
</evidence>
<evidence type="ECO:0000256" key="1">
    <source>
        <dbReference type="ARBA" id="ARBA00004123"/>
    </source>
</evidence>
<evidence type="ECO:0000259" key="7">
    <source>
        <dbReference type="PROSITE" id="PS50066"/>
    </source>
</evidence>
<gene>
    <name evidence="9" type="ORF">MUK42_37346</name>
</gene>
<feature type="domain" description="K-box" evidence="8">
    <location>
        <begin position="86"/>
        <end position="183"/>
    </location>
</feature>
<dbReference type="GO" id="GO:0003700">
    <property type="term" value="F:DNA-binding transcription factor activity"/>
    <property type="evidence" value="ECO:0007669"/>
    <property type="project" value="InterPro"/>
</dbReference>
<dbReference type="OrthoDB" id="1898716at2759"/>
<dbReference type="PANTHER" id="PTHR48019">
    <property type="entry name" value="SERUM RESPONSE FACTOR HOMOLOG"/>
    <property type="match status" value="1"/>
</dbReference>
<keyword evidence="6" id="KW-0812">Transmembrane</keyword>
<proteinExistence type="predicted"/>
<keyword evidence="3" id="KW-0238">DNA-binding</keyword>
<sequence>MGRGKVELKRIENKINRQVSFAKRRCGLLKKAHELSVLCDAEVALIVFSAHGRLFEFCSTSSMLKTLERYQMFRNNAESVPTSSEAQNSYQEYLKMKARIEYLQRSESNLLGEELGPLSINELERLENQIEVSIKQIRSRKMQLMLDQLYDLKDKCRSLIKFCKFVDDSCKKVVHKLSSNHHGQMEVGVLPRSLLERKDSYSYWNMTQRCKSDPVNHAQRRRTTVKAQLGMTTGSSQDGFDGYVSRDHIGAPVVLDSFRLFPNPVYGFLSLSLSLSLIFFALV</sequence>
<evidence type="ECO:0000256" key="2">
    <source>
        <dbReference type="ARBA" id="ARBA00023015"/>
    </source>
</evidence>
<keyword evidence="10" id="KW-1185">Reference proteome</keyword>
<keyword evidence="4" id="KW-0804">Transcription</keyword>
<dbReference type="Pfam" id="PF01486">
    <property type="entry name" value="K-box"/>
    <property type="match status" value="1"/>
</dbReference>
<dbReference type="GO" id="GO:0045944">
    <property type="term" value="P:positive regulation of transcription by RNA polymerase II"/>
    <property type="evidence" value="ECO:0007669"/>
    <property type="project" value="InterPro"/>
</dbReference>
<keyword evidence="6" id="KW-1133">Transmembrane helix</keyword>
<dbReference type="Pfam" id="PF00319">
    <property type="entry name" value="SRF-TF"/>
    <property type="match status" value="1"/>
</dbReference>